<dbReference type="EMBL" id="NXIB02000037">
    <property type="protein sequence ID" value="PHX55887.1"/>
    <property type="molecule type" value="Genomic_DNA"/>
</dbReference>
<keyword evidence="1" id="KW-0378">Hydrolase</keyword>
<accession>A0A2G4F346</accession>
<dbReference type="Pfam" id="PF13419">
    <property type="entry name" value="HAD_2"/>
    <property type="match status" value="1"/>
</dbReference>
<comment type="caution">
    <text evidence="1">The sequence shown here is derived from an EMBL/GenBank/DDBJ whole genome shotgun (WGS) entry which is preliminary data.</text>
</comment>
<dbReference type="Gene3D" id="3.40.50.1000">
    <property type="entry name" value="HAD superfamily/HAD-like"/>
    <property type="match status" value="1"/>
</dbReference>
<dbReference type="InterPro" id="IPR023214">
    <property type="entry name" value="HAD_sf"/>
</dbReference>
<dbReference type="GO" id="GO:0008967">
    <property type="term" value="F:phosphoglycolate phosphatase activity"/>
    <property type="evidence" value="ECO:0007669"/>
    <property type="project" value="TreeGrafter"/>
</dbReference>
<dbReference type="PANTHER" id="PTHR43434">
    <property type="entry name" value="PHOSPHOGLYCOLATE PHOSPHATASE"/>
    <property type="match status" value="1"/>
</dbReference>
<dbReference type="InterPro" id="IPR036412">
    <property type="entry name" value="HAD-like_sf"/>
</dbReference>
<dbReference type="SFLD" id="SFLDG01129">
    <property type="entry name" value="C1.5:_HAD__Beta-PGM__Phosphata"/>
    <property type="match status" value="1"/>
</dbReference>
<reference evidence="1" key="1">
    <citation type="submission" date="2017-10" db="EMBL/GenBank/DDBJ databases">
        <title>Draft genome sequence of the planktic cyanobacteria Tychonema bourrellyi isolated from alpine lentic freshwater.</title>
        <authorList>
            <person name="Tett A."/>
            <person name="Armanini F."/>
            <person name="Asnicar F."/>
            <person name="Boscaini A."/>
            <person name="Pasolli E."/>
            <person name="Zolfo M."/>
            <person name="Donati C."/>
            <person name="Salmaso N."/>
            <person name="Segata N."/>
        </authorList>
    </citation>
    <scope>NUCLEOTIDE SEQUENCE</scope>
    <source>
        <strain evidence="1">FEM_GT703</strain>
    </source>
</reference>
<protein>
    <submittedName>
        <fullName evidence="1">HAD family hydrolase</fullName>
    </submittedName>
</protein>
<dbReference type="AlphaFoldDB" id="A0A2G4F346"/>
<name>A0A2G4F346_9CYAN</name>
<dbReference type="InterPro" id="IPR050155">
    <property type="entry name" value="HAD-like_hydrolase_sf"/>
</dbReference>
<evidence type="ECO:0000313" key="2">
    <source>
        <dbReference type="Proteomes" id="UP000226442"/>
    </source>
</evidence>
<sequence length="269" mass="29980">MLTAVTPDSEHHLFKLPSQADTSPRMTIFCDLDGPIVDVSDRYYATYQHGLADTQAVYLDRGINLNLQILSKQQFWQMKQNRVPDTEIATSSGLSGPEIHVFLGCVSRIVNQPDLLHLDRIQPGVQWAIALLHSRGVRLVLVTLRPKDQAVQILQNYGLARLFTCICGTQMPDAAYHNYAALKTELLAEVAEEFESSLGSAWMIGDTEADILAGQALGIPTIAVTCGIRSSQQLQQYQPNFILNDLMIAVHHLLGSRPQVRSYNEQQLR</sequence>
<proteinExistence type="predicted"/>
<dbReference type="Proteomes" id="UP000226442">
    <property type="component" value="Unassembled WGS sequence"/>
</dbReference>
<dbReference type="GO" id="GO:0006281">
    <property type="term" value="P:DNA repair"/>
    <property type="evidence" value="ECO:0007669"/>
    <property type="project" value="TreeGrafter"/>
</dbReference>
<dbReference type="GO" id="GO:0005829">
    <property type="term" value="C:cytosol"/>
    <property type="evidence" value="ECO:0007669"/>
    <property type="project" value="TreeGrafter"/>
</dbReference>
<organism evidence="1 2">
    <name type="scientific">Tychonema bourrellyi FEM_GT703</name>
    <dbReference type="NCBI Taxonomy" id="2040638"/>
    <lineage>
        <taxon>Bacteria</taxon>
        <taxon>Bacillati</taxon>
        <taxon>Cyanobacteriota</taxon>
        <taxon>Cyanophyceae</taxon>
        <taxon>Oscillatoriophycideae</taxon>
        <taxon>Oscillatoriales</taxon>
        <taxon>Microcoleaceae</taxon>
        <taxon>Tychonema</taxon>
    </lineage>
</organism>
<evidence type="ECO:0000313" key="1">
    <source>
        <dbReference type="EMBL" id="PHX55887.1"/>
    </source>
</evidence>
<dbReference type="PANTHER" id="PTHR43434:SF1">
    <property type="entry name" value="PHOSPHOGLYCOLATE PHOSPHATASE"/>
    <property type="match status" value="1"/>
</dbReference>
<dbReference type="InterPro" id="IPR041492">
    <property type="entry name" value="HAD_2"/>
</dbReference>
<dbReference type="SUPFAM" id="SSF56784">
    <property type="entry name" value="HAD-like"/>
    <property type="match status" value="1"/>
</dbReference>
<dbReference type="InterPro" id="IPR023198">
    <property type="entry name" value="PGP-like_dom2"/>
</dbReference>
<dbReference type="SFLD" id="SFLDS00003">
    <property type="entry name" value="Haloacid_Dehalogenase"/>
    <property type="match status" value="1"/>
</dbReference>
<dbReference type="OrthoDB" id="422676at2"/>
<dbReference type="Gene3D" id="1.10.150.240">
    <property type="entry name" value="Putative phosphatase, domain 2"/>
    <property type="match status" value="1"/>
</dbReference>
<gene>
    <name evidence="1" type="ORF">CP500_008300</name>
</gene>
<dbReference type="RefSeq" id="WP_096831083.1">
    <property type="nucleotide sequence ID" value="NZ_NXIB02000037.1"/>
</dbReference>
<keyword evidence="2" id="KW-1185">Reference proteome</keyword>